<dbReference type="GeneID" id="68616209"/>
<proteinExistence type="predicted"/>
<reference evidence="4 5" key="1">
    <citation type="journal article" date="2019" name="Int. J. Syst. Evol. Microbiol.">
        <title>The Global Catalogue of Microorganisms (GCM) 10K type strain sequencing project: providing services to taxonomists for standard genome sequencing and annotation.</title>
        <authorList>
            <consortium name="The Broad Institute Genomics Platform"/>
            <consortium name="The Broad Institute Genome Sequencing Center for Infectious Disease"/>
            <person name="Wu L."/>
            <person name="Ma J."/>
        </authorList>
    </citation>
    <scope>NUCLEOTIDE SEQUENCE [LARGE SCALE GENOMIC DNA]</scope>
    <source>
        <strain evidence="4 5">JCM 17504</strain>
    </source>
</reference>
<gene>
    <name evidence="4" type="ORF">GCM10025751_23750</name>
</gene>
<dbReference type="AlphaFoldDB" id="A0AAV3UHQ4"/>
<protein>
    <submittedName>
        <fullName evidence="4">Helix-turn-helix domain-containing protein</fullName>
    </submittedName>
</protein>
<dbReference type="InterPro" id="IPR007050">
    <property type="entry name" value="HTH_bacterioopsin"/>
</dbReference>
<evidence type="ECO:0000259" key="3">
    <source>
        <dbReference type="Pfam" id="PF04967"/>
    </source>
</evidence>
<dbReference type="Pfam" id="PF04967">
    <property type="entry name" value="HTH_10"/>
    <property type="match status" value="1"/>
</dbReference>
<feature type="domain" description="HTH bat-type" evidence="3">
    <location>
        <begin position="151"/>
        <end position="203"/>
    </location>
</feature>
<dbReference type="PANTHER" id="PTHR34236:SF1">
    <property type="entry name" value="DIMETHYL SULFOXIDE REDUCTASE TRANSCRIPTIONAL ACTIVATOR"/>
    <property type="match status" value="1"/>
</dbReference>
<comment type="caution">
    <text evidence="4">The sequence shown here is derived from an EMBL/GenBank/DDBJ whole genome shotgun (WGS) entry which is preliminary data.</text>
</comment>
<dbReference type="Proteomes" id="UP001501729">
    <property type="component" value="Unassembled WGS sequence"/>
</dbReference>
<dbReference type="PANTHER" id="PTHR34236">
    <property type="entry name" value="DIMETHYL SULFOXIDE REDUCTASE TRANSCRIPTIONAL ACTIVATOR"/>
    <property type="match status" value="1"/>
</dbReference>
<organism evidence="4 5">
    <name type="scientific">Haladaptatus pallidirubidus</name>
    <dbReference type="NCBI Taxonomy" id="1008152"/>
    <lineage>
        <taxon>Archaea</taxon>
        <taxon>Methanobacteriati</taxon>
        <taxon>Methanobacteriota</taxon>
        <taxon>Stenosarchaea group</taxon>
        <taxon>Halobacteria</taxon>
        <taxon>Halobacteriales</taxon>
        <taxon>Haladaptataceae</taxon>
        <taxon>Haladaptatus</taxon>
    </lineage>
</organism>
<keyword evidence="1" id="KW-0805">Transcription regulation</keyword>
<keyword evidence="5" id="KW-1185">Reference proteome</keyword>
<evidence type="ECO:0000313" key="5">
    <source>
        <dbReference type="Proteomes" id="UP001501729"/>
    </source>
</evidence>
<evidence type="ECO:0000256" key="1">
    <source>
        <dbReference type="ARBA" id="ARBA00023015"/>
    </source>
</evidence>
<accession>A0AAV3UHQ4</accession>
<keyword evidence="2" id="KW-0804">Transcription</keyword>
<dbReference type="RefSeq" id="WP_227777609.1">
    <property type="nucleotide sequence ID" value="NZ_BAABKX010000008.1"/>
</dbReference>
<name>A0AAV3UHQ4_9EURY</name>
<evidence type="ECO:0000313" key="4">
    <source>
        <dbReference type="EMBL" id="GAA5050120.1"/>
    </source>
</evidence>
<evidence type="ECO:0000256" key="2">
    <source>
        <dbReference type="ARBA" id="ARBA00023163"/>
    </source>
</evidence>
<dbReference type="EMBL" id="BAABKX010000008">
    <property type="protein sequence ID" value="GAA5050120.1"/>
    <property type="molecule type" value="Genomic_DNA"/>
</dbReference>
<sequence length="212" mass="23971">MPTIQLKINAAASDDCLATLSTEFPDEEFKILASHTTADGLLGIVEVRMSDGDTLVRQFDESPEVCSSEVIHADERMVLIQYVIPIPDSYRVVRTSGVLVRFPVVMRDGWLFVERTASHERLAQYTDELEAVDMVYQILSLTQSYDPIELLTDRQQEFMTEAGARGYYDTHRRCTLTELAESFAVTKSAASRILHRAEERIIKDALSDSMML</sequence>